<name>A0A559KCX9_9BACL</name>
<gene>
    <name evidence="2" type="ORF">FPZ49_11545</name>
</gene>
<protein>
    <recommendedName>
        <fullName evidence="1">Recombinase zinc beta ribbon domain-containing protein</fullName>
    </recommendedName>
</protein>
<dbReference type="OrthoDB" id="9797501at2"/>
<dbReference type="InterPro" id="IPR025827">
    <property type="entry name" value="Zn_ribbon_recom_dom"/>
</dbReference>
<evidence type="ECO:0000313" key="3">
    <source>
        <dbReference type="Proteomes" id="UP000317036"/>
    </source>
</evidence>
<accession>A0A559KCX9</accession>
<sequence length="110" mass="12644">MYQFGNGKILCLECGGKFRGKQLRTHNSYTCTTYQKQGKDACTNFTIKETDIIHIVETHLKLKGVRVEGSLCEHVLRIEVKDRGFKIYYLDGSNSIVNDHSSEYGVKFKY</sequence>
<dbReference type="Pfam" id="PF13408">
    <property type="entry name" value="Zn_ribbon_recom"/>
    <property type="match status" value="1"/>
</dbReference>
<evidence type="ECO:0000313" key="2">
    <source>
        <dbReference type="EMBL" id="TVY09998.1"/>
    </source>
</evidence>
<proteinExistence type="predicted"/>
<evidence type="ECO:0000259" key="1">
    <source>
        <dbReference type="Pfam" id="PF13408"/>
    </source>
</evidence>
<keyword evidence="3" id="KW-1185">Reference proteome</keyword>
<dbReference type="AlphaFoldDB" id="A0A559KCX9"/>
<dbReference type="Proteomes" id="UP000317036">
    <property type="component" value="Unassembled WGS sequence"/>
</dbReference>
<comment type="caution">
    <text evidence="2">The sequence shown here is derived from an EMBL/GenBank/DDBJ whole genome shotgun (WGS) entry which is preliminary data.</text>
</comment>
<reference evidence="2 3" key="1">
    <citation type="submission" date="2019-07" db="EMBL/GenBank/DDBJ databases">
        <authorList>
            <person name="Kim J."/>
        </authorList>
    </citation>
    <scope>NUCLEOTIDE SEQUENCE [LARGE SCALE GENOMIC DNA]</scope>
    <source>
        <strain evidence="2 3">JC52</strain>
    </source>
</reference>
<feature type="domain" description="Recombinase zinc beta ribbon" evidence="1">
    <location>
        <begin position="7"/>
        <end position="60"/>
    </location>
</feature>
<organism evidence="2 3">
    <name type="scientific">Paenibacillus cremeus</name>
    <dbReference type="NCBI Taxonomy" id="2163881"/>
    <lineage>
        <taxon>Bacteria</taxon>
        <taxon>Bacillati</taxon>
        <taxon>Bacillota</taxon>
        <taxon>Bacilli</taxon>
        <taxon>Bacillales</taxon>
        <taxon>Paenibacillaceae</taxon>
        <taxon>Paenibacillus</taxon>
    </lineage>
</organism>
<dbReference type="RefSeq" id="WP_144846658.1">
    <property type="nucleotide sequence ID" value="NZ_VNJI01000011.1"/>
</dbReference>
<dbReference type="EMBL" id="VNJI01000011">
    <property type="protein sequence ID" value="TVY09998.1"/>
    <property type="molecule type" value="Genomic_DNA"/>
</dbReference>